<protein>
    <submittedName>
        <fullName evidence="2">Carboxymuconolactone decarboxylase family protein</fullName>
    </submittedName>
</protein>
<keyword evidence="3" id="KW-1185">Reference proteome</keyword>
<dbReference type="EMBL" id="JAQJZJ010000017">
    <property type="protein sequence ID" value="MDA7089207.1"/>
    <property type="molecule type" value="Genomic_DNA"/>
</dbReference>
<sequence>MTPTPPLLTDAQLDAAGESLAQLAREVRARRGGQLLNLDRMLMHSVPFAQGWGALLGKVRNELALSAPLRELVICKVAVLTGTHYEYAAHSKVFLNLSGSEAQLAALTNPASETTAELFSSLEHQALTIATQMTHQLQVDHDLLTNLRSRLGDTQLVELVGVIAAYNMVARVLIALDIPLEPQP</sequence>
<dbReference type="RefSeq" id="WP_271350095.1">
    <property type="nucleotide sequence ID" value="NZ_JAQJZJ010000017.1"/>
</dbReference>
<feature type="domain" description="Carboxymuconolactone decarboxylase-like" evidence="1">
    <location>
        <begin position="48"/>
        <end position="111"/>
    </location>
</feature>
<comment type="caution">
    <text evidence="2">The sequence shown here is derived from an EMBL/GenBank/DDBJ whole genome shotgun (WGS) entry which is preliminary data.</text>
</comment>
<proteinExistence type="predicted"/>
<name>A0ABT4XM11_9PSED</name>
<dbReference type="Pfam" id="PF02627">
    <property type="entry name" value="CMD"/>
    <property type="match status" value="1"/>
</dbReference>
<dbReference type="InterPro" id="IPR003779">
    <property type="entry name" value="CMD-like"/>
</dbReference>
<dbReference type="PANTHER" id="PTHR34846">
    <property type="entry name" value="4-CARBOXYMUCONOLACTONE DECARBOXYLASE FAMILY PROTEIN (AFU_ORTHOLOGUE AFUA_6G11590)"/>
    <property type="match status" value="1"/>
</dbReference>
<dbReference type="Gene3D" id="1.20.1290.10">
    <property type="entry name" value="AhpD-like"/>
    <property type="match status" value="1"/>
</dbReference>
<dbReference type="SUPFAM" id="SSF69118">
    <property type="entry name" value="AhpD-like"/>
    <property type="match status" value="1"/>
</dbReference>
<organism evidence="2 3">
    <name type="scientific">Pseudomonas aestuarii</name>
    <dbReference type="NCBI Taxonomy" id="3018340"/>
    <lineage>
        <taxon>Bacteria</taxon>
        <taxon>Pseudomonadati</taxon>
        <taxon>Pseudomonadota</taxon>
        <taxon>Gammaproteobacteria</taxon>
        <taxon>Pseudomonadales</taxon>
        <taxon>Pseudomonadaceae</taxon>
        <taxon>Pseudomonas</taxon>
    </lineage>
</organism>
<accession>A0ABT4XM11</accession>
<gene>
    <name evidence="2" type="ORF">PH586_22775</name>
</gene>
<dbReference type="PANTHER" id="PTHR34846:SF11">
    <property type="entry name" value="4-CARBOXYMUCONOLACTONE DECARBOXYLASE FAMILY PROTEIN (AFU_ORTHOLOGUE AFUA_6G11590)"/>
    <property type="match status" value="1"/>
</dbReference>
<evidence type="ECO:0000313" key="2">
    <source>
        <dbReference type="EMBL" id="MDA7089207.1"/>
    </source>
</evidence>
<dbReference type="InterPro" id="IPR029032">
    <property type="entry name" value="AhpD-like"/>
</dbReference>
<dbReference type="Proteomes" id="UP001212042">
    <property type="component" value="Unassembled WGS sequence"/>
</dbReference>
<reference evidence="2 3" key="1">
    <citation type="submission" date="2023-01" db="EMBL/GenBank/DDBJ databases">
        <title>Pseudomonas SA3-5T sp. nov., isolated from tidal flat sediment.</title>
        <authorList>
            <person name="Kim H.S."/>
            <person name="Kim J.-S."/>
            <person name="Suh M.K."/>
            <person name="Eom M.K."/>
            <person name="Lee J.-S."/>
        </authorList>
    </citation>
    <scope>NUCLEOTIDE SEQUENCE [LARGE SCALE GENOMIC DNA]</scope>
    <source>
        <strain evidence="2 3">SA3-5</strain>
    </source>
</reference>
<evidence type="ECO:0000259" key="1">
    <source>
        <dbReference type="Pfam" id="PF02627"/>
    </source>
</evidence>
<evidence type="ECO:0000313" key="3">
    <source>
        <dbReference type="Proteomes" id="UP001212042"/>
    </source>
</evidence>